<protein>
    <submittedName>
        <fullName evidence="1">Uncharacterized protein</fullName>
    </submittedName>
</protein>
<proteinExistence type="predicted"/>
<sequence>MPDGDRVHPGLTRPYQKVYKQLCEGQFNEESLAEGVVETLKRQLQQGGDVPAQMIAQIAERLNEISR</sequence>
<organism evidence="1 2">
    <name type="scientific">Candidatus Chloroploca mongolica</name>
    <dbReference type="NCBI Taxonomy" id="2528176"/>
    <lineage>
        <taxon>Bacteria</taxon>
        <taxon>Bacillati</taxon>
        <taxon>Chloroflexota</taxon>
        <taxon>Chloroflexia</taxon>
        <taxon>Chloroflexales</taxon>
        <taxon>Chloroflexineae</taxon>
        <taxon>Oscillochloridaceae</taxon>
        <taxon>Candidatus Chloroploca</taxon>
    </lineage>
</organism>
<evidence type="ECO:0000313" key="1">
    <source>
        <dbReference type="EMBL" id="MBP1466280.1"/>
    </source>
</evidence>
<reference evidence="1 2" key="1">
    <citation type="submission" date="2021-03" db="EMBL/GenBank/DDBJ databases">
        <authorList>
            <person name="Grouzdev D.S."/>
        </authorList>
    </citation>
    <scope>NUCLEOTIDE SEQUENCE [LARGE SCALE GENOMIC DNA]</scope>
    <source>
        <strain evidence="1 2">M50-1</strain>
    </source>
</reference>
<gene>
    <name evidence="1" type="ORF">EYB53_011240</name>
</gene>
<dbReference type="EMBL" id="SIJK02000017">
    <property type="protein sequence ID" value="MBP1466280.1"/>
    <property type="molecule type" value="Genomic_DNA"/>
</dbReference>
<name>A0ABS4DA40_9CHLR</name>
<accession>A0ABS4DA40</accession>
<keyword evidence="2" id="KW-1185">Reference proteome</keyword>
<comment type="caution">
    <text evidence="1">The sequence shown here is derived from an EMBL/GenBank/DDBJ whole genome shotgun (WGS) entry which is preliminary data.</text>
</comment>
<evidence type="ECO:0000313" key="2">
    <source>
        <dbReference type="Proteomes" id="UP001193081"/>
    </source>
</evidence>
<dbReference type="Proteomes" id="UP001193081">
    <property type="component" value="Unassembled WGS sequence"/>
</dbReference>
<dbReference type="RefSeq" id="WP_135478281.1">
    <property type="nucleotide sequence ID" value="NZ_SIJK02000017.1"/>
</dbReference>